<evidence type="ECO:0000256" key="1">
    <source>
        <dbReference type="ARBA" id="ARBA00022679"/>
    </source>
</evidence>
<dbReference type="PANTHER" id="PTHR10584:SF166">
    <property type="entry name" value="RIBOKINASE"/>
    <property type="match status" value="1"/>
</dbReference>
<accession>A0AAJ1IEF5</accession>
<proteinExistence type="predicted"/>
<dbReference type="Proteomes" id="UP001221217">
    <property type="component" value="Unassembled WGS sequence"/>
</dbReference>
<organism evidence="4 5">
    <name type="scientific">Candidatus Thalassospirochaeta sargassi</name>
    <dbReference type="NCBI Taxonomy" id="3119039"/>
    <lineage>
        <taxon>Bacteria</taxon>
        <taxon>Pseudomonadati</taxon>
        <taxon>Spirochaetota</taxon>
        <taxon>Spirochaetia</taxon>
        <taxon>Spirochaetales</taxon>
        <taxon>Spirochaetaceae</taxon>
        <taxon>Candidatus Thalassospirochaeta</taxon>
    </lineage>
</organism>
<evidence type="ECO:0000256" key="2">
    <source>
        <dbReference type="ARBA" id="ARBA00022777"/>
    </source>
</evidence>
<dbReference type="InterPro" id="IPR002173">
    <property type="entry name" value="Carboh/pur_kinase_PfkB_CS"/>
</dbReference>
<dbReference type="AlphaFoldDB" id="A0AAJ1IEF5"/>
<dbReference type="SUPFAM" id="SSF53613">
    <property type="entry name" value="Ribokinase-like"/>
    <property type="match status" value="1"/>
</dbReference>
<dbReference type="Gene3D" id="3.40.1190.20">
    <property type="match status" value="1"/>
</dbReference>
<dbReference type="GO" id="GO:0016301">
    <property type="term" value="F:kinase activity"/>
    <property type="evidence" value="ECO:0007669"/>
    <property type="project" value="UniProtKB-KW"/>
</dbReference>
<dbReference type="Pfam" id="PF00294">
    <property type="entry name" value="PfkB"/>
    <property type="match status" value="1"/>
</dbReference>
<dbReference type="CDD" id="cd01941">
    <property type="entry name" value="YeiC_kinase_like"/>
    <property type="match status" value="1"/>
</dbReference>
<keyword evidence="2 4" id="KW-0418">Kinase</keyword>
<evidence type="ECO:0000313" key="4">
    <source>
        <dbReference type="EMBL" id="MDC7226298.1"/>
    </source>
</evidence>
<dbReference type="EMBL" id="JAQQAL010000011">
    <property type="protein sequence ID" value="MDC7226298.1"/>
    <property type="molecule type" value="Genomic_DNA"/>
</dbReference>
<keyword evidence="1" id="KW-0808">Transferase</keyword>
<comment type="caution">
    <text evidence="4">The sequence shown here is derived from an EMBL/GenBank/DDBJ whole genome shotgun (WGS) entry which is preliminary data.</text>
</comment>
<gene>
    <name evidence="4" type="ORF">PQJ61_06000</name>
</gene>
<dbReference type="InterPro" id="IPR011611">
    <property type="entry name" value="PfkB_dom"/>
</dbReference>
<dbReference type="InterPro" id="IPR029056">
    <property type="entry name" value="Ribokinase-like"/>
</dbReference>
<dbReference type="PANTHER" id="PTHR10584">
    <property type="entry name" value="SUGAR KINASE"/>
    <property type="match status" value="1"/>
</dbReference>
<reference evidence="4 5" key="1">
    <citation type="submission" date="2022-12" db="EMBL/GenBank/DDBJ databases">
        <title>Metagenome assembled genome from gulf of manar.</title>
        <authorList>
            <person name="Kohli P."/>
            <person name="Pk S."/>
            <person name="Venkata Ramana C."/>
            <person name="Sasikala C."/>
        </authorList>
    </citation>
    <scope>NUCLEOTIDE SEQUENCE [LARGE SCALE GENOMIC DNA]</scope>
    <source>
        <strain evidence="4">JB008</strain>
    </source>
</reference>
<evidence type="ECO:0000259" key="3">
    <source>
        <dbReference type="Pfam" id="PF00294"/>
    </source>
</evidence>
<protein>
    <submittedName>
        <fullName evidence="4">Carbohydrate kinase family protein</fullName>
    </submittedName>
</protein>
<dbReference type="PROSITE" id="PS00584">
    <property type="entry name" value="PFKB_KINASES_2"/>
    <property type="match status" value="1"/>
</dbReference>
<feature type="domain" description="Carbohydrate kinase PfkB" evidence="3">
    <location>
        <begin position="5"/>
        <end position="290"/>
    </location>
</feature>
<sequence length="311" mass="33041">MKRQEYILVIGGSNADISGIPQTKFVPGDSNPGFVNIAAGGVGRNIAENIARLDCPVKLLSAVGNDHFGNFLKHECISAGIDITALITSDKMRTSSYLCINDTEHEMIAAVSDMEIITCIGPDLIRQHSCMIAEASSVVIDNNISPETIDAVKRTGCRRILFDAVSGKKLQRSMNSIRNIDTVKLNRLEAELLSVTSISGLKEAEKASEIIAERGIHNVFITMGAEGAHYRSTCGCFNIAASTLPVRNTTGAGDAFLAGIACGQFHSLEGLELLEYGAACAALAAASVKTVPKDMNPAIIDKIINGDINGF</sequence>
<name>A0AAJ1IEF5_9SPIO</name>
<evidence type="ECO:0000313" key="5">
    <source>
        <dbReference type="Proteomes" id="UP001221217"/>
    </source>
</evidence>